<gene>
    <name evidence="2" type="ORF">VNO77_23395</name>
</gene>
<dbReference type="PANTHER" id="PTHR43977">
    <property type="entry name" value="STRUCTURAL MAINTENANCE OF CHROMOSOMES PROTEIN 3"/>
    <property type="match status" value="1"/>
</dbReference>
<protein>
    <submittedName>
        <fullName evidence="2">Uncharacterized protein</fullName>
    </submittedName>
</protein>
<reference evidence="2 3" key="1">
    <citation type="submission" date="2024-01" db="EMBL/GenBank/DDBJ databases">
        <title>The genomes of 5 underutilized Papilionoideae crops provide insights into root nodulation and disease resistanc.</title>
        <authorList>
            <person name="Jiang F."/>
        </authorList>
    </citation>
    <scope>NUCLEOTIDE SEQUENCE [LARGE SCALE GENOMIC DNA]</scope>
    <source>
        <strain evidence="2">LVBAO_FW01</strain>
        <tissue evidence="2">Leaves</tissue>
    </source>
</reference>
<keyword evidence="1" id="KW-0175">Coiled coil</keyword>
<dbReference type="EMBL" id="JAYMYQ010000005">
    <property type="protein sequence ID" value="KAK7329243.1"/>
    <property type="molecule type" value="Genomic_DNA"/>
</dbReference>
<evidence type="ECO:0000256" key="1">
    <source>
        <dbReference type="SAM" id="Coils"/>
    </source>
</evidence>
<keyword evidence="3" id="KW-1185">Reference proteome</keyword>
<feature type="coiled-coil region" evidence="1">
    <location>
        <begin position="112"/>
        <end position="139"/>
    </location>
</feature>
<organism evidence="2 3">
    <name type="scientific">Canavalia gladiata</name>
    <name type="common">Sword bean</name>
    <name type="synonym">Dolichos gladiatus</name>
    <dbReference type="NCBI Taxonomy" id="3824"/>
    <lineage>
        <taxon>Eukaryota</taxon>
        <taxon>Viridiplantae</taxon>
        <taxon>Streptophyta</taxon>
        <taxon>Embryophyta</taxon>
        <taxon>Tracheophyta</taxon>
        <taxon>Spermatophyta</taxon>
        <taxon>Magnoliopsida</taxon>
        <taxon>eudicotyledons</taxon>
        <taxon>Gunneridae</taxon>
        <taxon>Pentapetalae</taxon>
        <taxon>rosids</taxon>
        <taxon>fabids</taxon>
        <taxon>Fabales</taxon>
        <taxon>Fabaceae</taxon>
        <taxon>Papilionoideae</taxon>
        <taxon>50 kb inversion clade</taxon>
        <taxon>NPAAA clade</taxon>
        <taxon>indigoferoid/millettioid clade</taxon>
        <taxon>Phaseoleae</taxon>
        <taxon>Canavalia</taxon>
    </lineage>
</organism>
<dbReference type="AlphaFoldDB" id="A0AAN9L9K8"/>
<dbReference type="Proteomes" id="UP001367508">
    <property type="component" value="Unassembled WGS sequence"/>
</dbReference>
<sequence>MKKAEMGTELIDHLTPEKKKHLSDLNPEIKDLKEKLVACKIDHIETEARKAELETNLTTNLRRRKQELEAAISSVDFDSLVVDAELKRQELSDDKILVDDTIVQLTRVIESINDRTRKMEKIKDEMKKLKSLEDNYDRKLPEEAKELEQLLRKNMYADKEKDL</sequence>
<name>A0AAN9L9K8_CANGL</name>
<accession>A0AAN9L9K8</accession>
<proteinExistence type="predicted"/>
<evidence type="ECO:0000313" key="3">
    <source>
        <dbReference type="Proteomes" id="UP001367508"/>
    </source>
</evidence>
<evidence type="ECO:0000313" key="2">
    <source>
        <dbReference type="EMBL" id="KAK7329243.1"/>
    </source>
</evidence>
<comment type="caution">
    <text evidence="2">The sequence shown here is derived from an EMBL/GenBank/DDBJ whole genome shotgun (WGS) entry which is preliminary data.</text>
</comment>